<comment type="caution">
    <text evidence="1">The sequence shown here is derived from an EMBL/GenBank/DDBJ whole genome shotgun (WGS) entry which is preliminary data.</text>
</comment>
<sequence length="49" mass="5890">MSNTSFEDKLKDLNLSNDELKRFSDAFKNDEFRKLFIEYAEELNDPKSR</sequence>
<organism evidence="1 2">
    <name type="scientific">Rotaria magnacalcarata</name>
    <dbReference type="NCBI Taxonomy" id="392030"/>
    <lineage>
        <taxon>Eukaryota</taxon>
        <taxon>Metazoa</taxon>
        <taxon>Spiralia</taxon>
        <taxon>Gnathifera</taxon>
        <taxon>Rotifera</taxon>
        <taxon>Eurotatoria</taxon>
        <taxon>Bdelloidea</taxon>
        <taxon>Philodinida</taxon>
        <taxon>Philodinidae</taxon>
        <taxon>Rotaria</taxon>
    </lineage>
</organism>
<proteinExistence type="predicted"/>
<feature type="non-terminal residue" evidence="1">
    <location>
        <position position="49"/>
    </location>
</feature>
<gene>
    <name evidence="1" type="ORF">GIL414_LOCUS15684</name>
</gene>
<dbReference type="EMBL" id="CAJOBJ010006967">
    <property type="protein sequence ID" value="CAF4074166.1"/>
    <property type="molecule type" value="Genomic_DNA"/>
</dbReference>
<protein>
    <submittedName>
        <fullName evidence="1">Uncharacterized protein</fullName>
    </submittedName>
</protein>
<evidence type="ECO:0000313" key="1">
    <source>
        <dbReference type="EMBL" id="CAF4074166.1"/>
    </source>
</evidence>
<accession>A0A8S2PV00</accession>
<evidence type="ECO:0000313" key="2">
    <source>
        <dbReference type="Proteomes" id="UP000681720"/>
    </source>
</evidence>
<dbReference type="AlphaFoldDB" id="A0A8S2PV00"/>
<dbReference type="Proteomes" id="UP000681720">
    <property type="component" value="Unassembled WGS sequence"/>
</dbReference>
<reference evidence="1" key="1">
    <citation type="submission" date="2021-02" db="EMBL/GenBank/DDBJ databases">
        <authorList>
            <person name="Nowell W R."/>
        </authorList>
    </citation>
    <scope>NUCLEOTIDE SEQUENCE</scope>
</reference>
<name>A0A8S2PV00_9BILA</name>